<accession>A0ABW3Z1X5</accession>
<sequence>MTGVKIPAHLQPYIDALGEDLGIEFLLSFGGSYVYLSERPQARSPVVELLGEELSITLARSVGAGSFRVPVGKPFIARHFRAKRWTINAIARKLHVTDVTVRGWLKQADTRQLSLL</sequence>
<comment type="caution">
    <text evidence="1">The sequence shown here is derived from an EMBL/GenBank/DDBJ whole genome shotgun (WGS) entry which is preliminary data.</text>
</comment>
<evidence type="ECO:0000313" key="2">
    <source>
        <dbReference type="Proteomes" id="UP001597173"/>
    </source>
</evidence>
<protein>
    <recommendedName>
        <fullName evidence="3">Helix-turn-helix domain-containing protein</fullName>
    </recommendedName>
</protein>
<proteinExistence type="predicted"/>
<organism evidence="1 2">
    <name type="scientific">Mycoplana ramosa</name>
    <name type="common">Mycoplana bullata</name>
    <dbReference type="NCBI Taxonomy" id="40837"/>
    <lineage>
        <taxon>Bacteria</taxon>
        <taxon>Pseudomonadati</taxon>
        <taxon>Pseudomonadota</taxon>
        <taxon>Alphaproteobacteria</taxon>
        <taxon>Hyphomicrobiales</taxon>
        <taxon>Rhizobiaceae</taxon>
        <taxon>Mycoplana</taxon>
    </lineage>
</organism>
<dbReference type="EMBL" id="JBHTNF010000020">
    <property type="protein sequence ID" value="MFD1330240.1"/>
    <property type="molecule type" value="Genomic_DNA"/>
</dbReference>
<reference evidence="2" key="1">
    <citation type="journal article" date="2019" name="Int. J. Syst. Evol. Microbiol.">
        <title>The Global Catalogue of Microorganisms (GCM) 10K type strain sequencing project: providing services to taxonomists for standard genome sequencing and annotation.</title>
        <authorList>
            <consortium name="The Broad Institute Genomics Platform"/>
            <consortium name="The Broad Institute Genome Sequencing Center for Infectious Disease"/>
            <person name="Wu L."/>
            <person name="Ma J."/>
        </authorList>
    </citation>
    <scope>NUCLEOTIDE SEQUENCE [LARGE SCALE GENOMIC DNA]</scope>
    <source>
        <strain evidence="2">CCUG 55609</strain>
    </source>
</reference>
<keyword evidence="2" id="KW-1185">Reference proteome</keyword>
<gene>
    <name evidence="1" type="ORF">ACFQ33_20335</name>
</gene>
<dbReference type="RefSeq" id="WP_374841166.1">
    <property type="nucleotide sequence ID" value="NZ_JBHEEW010000019.1"/>
</dbReference>
<dbReference type="Proteomes" id="UP001597173">
    <property type="component" value="Unassembled WGS sequence"/>
</dbReference>
<evidence type="ECO:0008006" key="3">
    <source>
        <dbReference type="Google" id="ProtNLM"/>
    </source>
</evidence>
<evidence type="ECO:0000313" key="1">
    <source>
        <dbReference type="EMBL" id="MFD1330240.1"/>
    </source>
</evidence>
<name>A0ABW3Z1X5_MYCRA</name>